<dbReference type="InterPro" id="IPR023485">
    <property type="entry name" value="Ptyr_pPase"/>
</dbReference>
<dbReference type="EMBL" id="SLWQ01000002">
    <property type="protein sequence ID" value="TCO41744.1"/>
    <property type="molecule type" value="Genomic_DNA"/>
</dbReference>
<evidence type="ECO:0000313" key="3">
    <source>
        <dbReference type="EMBL" id="TCO41744.1"/>
    </source>
</evidence>
<dbReference type="InterPro" id="IPR036196">
    <property type="entry name" value="Ptyr_pPase_sf"/>
</dbReference>
<dbReference type="PANTHER" id="PTHR43428">
    <property type="entry name" value="ARSENATE REDUCTASE"/>
    <property type="match status" value="1"/>
</dbReference>
<dbReference type="GO" id="GO:0046685">
    <property type="term" value="P:response to arsenic-containing substance"/>
    <property type="evidence" value="ECO:0007669"/>
    <property type="project" value="UniProtKB-KW"/>
</dbReference>
<protein>
    <submittedName>
        <fullName evidence="3">Protein-tyrosine-phosphatase</fullName>
    </submittedName>
</protein>
<proteinExistence type="predicted"/>
<dbReference type="AlphaFoldDB" id="A0A4R2IB67"/>
<dbReference type="CDD" id="cd16345">
    <property type="entry name" value="LMWP_ArsC"/>
    <property type="match status" value="1"/>
</dbReference>
<accession>A0A4R2IB67</accession>
<reference evidence="3 4" key="1">
    <citation type="journal article" date="2015" name="Stand. Genomic Sci.">
        <title>Genomic Encyclopedia of Bacterial and Archaeal Type Strains, Phase III: the genomes of soil and plant-associated and newly described type strains.</title>
        <authorList>
            <person name="Whitman W.B."/>
            <person name="Woyke T."/>
            <person name="Klenk H.P."/>
            <person name="Zhou Y."/>
            <person name="Lilburn T.G."/>
            <person name="Beck B.J."/>
            <person name="De Vos P."/>
            <person name="Vandamme P."/>
            <person name="Eisen J.A."/>
            <person name="Garrity G."/>
            <person name="Hugenholtz P."/>
            <person name="Kyrpides N.C."/>
        </authorList>
    </citation>
    <scope>NUCLEOTIDE SEQUENCE [LARGE SCALE GENOMIC DNA]</scope>
    <source>
        <strain evidence="3 4">A3</strain>
    </source>
</reference>
<comment type="caution">
    <text evidence="3">The sequence shown here is derived from an EMBL/GenBank/DDBJ whole genome shotgun (WGS) entry which is preliminary data.</text>
</comment>
<dbReference type="Proteomes" id="UP000294862">
    <property type="component" value="Unassembled WGS sequence"/>
</dbReference>
<evidence type="ECO:0000313" key="4">
    <source>
        <dbReference type="Proteomes" id="UP000294862"/>
    </source>
</evidence>
<gene>
    <name evidence="3" type="ORF">EV148_10294</name>
</gene>
<dbReference type="SMART" id="SM00226">
    <property type="entry name" value="LMWPc"/>
    <property type="match status" value="1"/>
</dbReference>
<feature type="domain" description="Phosphotyrosine protein phosphatase I" evidence="2">
    <location>
        <begin position="2"/>
        <end position="110"/>
    </location>
</feature>
<sequence>MRSVLFLCTGNSARSILAEALLGTLGKGRFEAYSAGSQPAGRVQPIAAELATELGYPADRLRSKSWDEFATPGAPPIDFVITVCDNAAAGPVRSGRAIPRPYTSINLPPVLLCSYPAVTESTSSSNAHGE</sequence>
<dbReference type="Gene3D" id="3.40.50.2300">
    <property type="match status" value="1"/>
</dbReference>
<dbReference type="SUPFAM" id="SSF52788">
    <property type="entry name" value="Phosphotyrosine protein phosphatases I"/>
    <property type="match status" value="1"/>
</dbReference>
<evidence type="ECO:0000256" key="1">
    <source>
        <dbReference type="ARBA" id="ARBA00022849"/>
    </source>
</evidence>
<name>A0A4R2IB67_9GAMM</name>
<dbReference type="Pfam" id="PF01451">
    <property type="entry name" value="LMWPc"/>
    <property type="match status" value="1"/>
</dbReference>
<organism evidence="3 4">
    <name type="scientific">Dokdonella fugitiva</name>
    <dbReference type="NCBI Taxonomy" id="328517"/>
    <lineage>
        <taxon>Bacteria</taxon>
        <taxon>Pseudomonadati</taxon>
        <taxon>Pseudomonadota</taxon>
        <taxon>Gammaproteobacteria</taxon>
        <taxon>Lysobacterales</taxon>
        <taxon>Rhodanobacteraceae</taxon>
        <taxon>Dokdonella</taxon>
    </lineage>
</organism>
<keyword evidence="1" id="KW-0059">Arsenical resistance</keyword>
<keyword evidence="4" id="KW-1185">Reference proteome</keyword>
<dbReference type="PANTHER" id="PTHR43428:SF1">
    <property type="entry name" value="ARSENATE REDUCTASE"/>
    <property type="match status" value="1"/>
</dbReference>
<evidence type="ECO:0000259" key="2">
    <source>
        <dbReference type="SMART" id="SM00226"/>
    </source>
</evidence>